<name>A0ABQ6JLV2_9ACTN</name>
<dbReference type="SUPFAM" id="SSF56112">
    <property type="entry name" value="Protein kinase-like (PK-like)"/>
    <property type="match status" value="1"/>
</dbReference>
<evidence type="ECO:0000259" key="2">
    <source>
        <dbReference type="Pfam" id="PF01636"/>
    </source>
</evidence>
<dbReference type="InterPro" id="IPR011009">
    <property type="entry name" value="Kinase-like_dom_sf"/>
</dbReference>
<feature type="region of interest" description="Disordered" evidence="1">
    <location>
        <begin position="29"/>
        <end position="49"/>
    </location>
</feature>
<evidence type="ECO:0000313" key="3">
    <source>
        <dbReference type="EMBL" id="GMA88988.1"/>
    </source>
</evidence>
<sequence length="155" mass="16925">MAPHVDALLDAGTPDLRPARLPGLLREPGRRARHAVRERRGAGSARPSTPSLLRRLPEFERLCDEVAALGVPDAVQHDDLHDGNVFVRDGRARAIDWGDACVSQPFHTLVVTLRALAHALDLPPGDGRLLALRDAYLEPFAAYGTPREPAGRRRA</sequence>
<dbReference type="InterPro" id="IPR002575">
    <property type="entry name" value="Aminoglycoside_PTrfase"/>
</dbReference>
<comment type="caution">
    <text evidence="3">The sequence shown here is derived from an EMBL/GenBank/DDBJ whole genome shotgun (WGS) entry which is preliminary data.</text>
</comment>
<feature type="domain" description="Aminoglycoside phosphotransferase" evidence="2">
    <location>
        <begin position="26"/>
        <end position="133"/>
    </location>
</feature>
<dbReference type="Pfam" id="PF01636">
    <property type="entry name" value="APH"/>
    <property type="match status" value="1"/>
</dbReference>
<evidence type="ECO:0000256" key="1">
    <source>
        <dbReference type="SAM" id="MobiDB-lite"/>
    </source>
</evidence>
<keyword evidence="4" id="KW-1185">Reference proteome</keyword>
<protein>
    <recommendedName>
        <fullName evidence="2">Aminoglycoside phosphotransferase domain-containing protein</fullName>
    </recommendedName>
</protein>
<dbReference type="Gene3D" id="3.90.1200.10">
    <property type="match status" value="1"/>
</dbReference>
<evidence type="ECO:0000313" key="4">
    <source>
        <dbReference type="Proteomes" id="UP001157017"/>
    </source>
</evidence>
<reference evidence="4" key="1">
    <citation type="journal article" date="2019" name="Int. J. Syst. Evol. Microbiol.">
        <title>The Global Catalogue of Microorganisms (GCM) 10K type strain sequencing project: providing services to taxonomists for standard genome sequencing and annotation.</title>
        <authorList>
            <consortium name="The Broad Institute Genomics Platform"/>
            <consortium name="The Broad Institute Genome Sequencing Center for Infectious Disease"/>
            <person name="Wu L."/>
            <person name="Ma J."/>
        </authorList>
    </citation>
    <scope>NUCLEOTIDE SEQUENCE [LARGE SCALE GENOMIC DNA]</scope>
    <source>
        <strain evidence="4">NBRC 108730</strain>
    </source>
</reference>
<proteinExistence type="predicted"/>
<organism evidence="3 4">
    <name type="scientific">Angustibacter aerolatus</name>
    <dbReference type="NCBI Taxonomy" id="1162965"/>
    <lineage>
        <taxon>Bacteria</taxon>
        <taxon>Bacillati</taxon>
        <taxon>Actinomycetota</taxon>
        <taxon>Actinomycetes</taxon>
        <taxon>Kineosporiales</taxon>
        <taxon>Kineosporiaceae</taxon>
    </lineage>
</organism>
<dbReference type="EMBL" id="BSUZ01000001">
    <property type="protein sequence ID" value="GMA88988.1"/>
    <property type="molecule type" value="Genomic_DNA"/>
</dbReference>
<accession>A0ABQ6JLV2</accession>
<dbReference type="Proteomes" id="UP001157017">
    <property type="component" value="Unassembled WGS sequence"/>
</dbReference>
<gene>
    <name evidence="3" type="ORF">GCM10025868_42380</name>
</gene>